<name>A0AB74UNR3_9VIRU</name>
<proteinExistence type="predicted"/>
<evidence type="ECO:0000313" key="1">
    <source>
        <dbReference type="EMBL" id="XHV10796.1"/>
    </source>
</evidence>
<organism evidence="1">
    <name type="scientific">Caulobacter phage BL57</name>
    <dbReference type="NCBI Taxonomy" id="3348355"/>
    <lineage>
        <taxon>Viruses</taxon>
    </lineage>
</organism>
<protein>
    <submittedName>
        <fullName evidence="1">Uncharacterized protein</fullName>
    </submittedName>
</protein>
<accession>A0AB74UNR3</accession>
<dbReference type="EMBL" id="PQ287320">
    <property type="protein sequence ID" value="XHV10796.1"/>
    <property type="molecule type" value="Genomic_DNA"/>
</dbReference>
<reference evidence="1" key="1">
    <citation type="submission" date="2024-10" db="EMBL/GenBank/DDBJ databases">
        <title>Genetic diversity among independent isolates of the Dolichocephalovirinae subfamily.</title>
        <authorList>
            <person name="Ely B."/>
            <person name="Thomas Q."/>
            <person name="Mohammadi T."/>
        </authorList>
    </citation>
    <scope>NUCLEOTIDE SEQUENCE</scope>
</reference>
<sequence length="48" mass="5382">MSIFTPDMSTHDQAVVLGIEIIKSKPEHLTAYEAVQKFQHQSPASSPW</sequence>
<gene>
    <name evidence="1" type="ORF">BL57_324</name>
</gene>